<dbReference type="RefSeq" id="WP_009020672.1">
    <property type="nucleotide sequence ID" value="NZ_DS999411.1"/>
</dbReference>
<feature type="domain" description="Response regulatory" evidence="3">
    <location>
        <begin position="7"/>
        <end position="122"/>
    </location>
</feature>
<keyword evidence="4" id="KW-0378">Hydrolase</keyword>
<sequence>MNDSRKTVLVVDDTAEQIALMSGILNSHYRVEAAKDGERALKIAATEPQPDVILLDLLMPGMTGREVLWHLCSDPMTFEIPVIIVSSAGVEALGEDLKGSYYAALQKPINPEALLETVAKALSP</sequence>
<evidence type="ECO:0000259" key="3">
    <source>
        <dbReference type="PROSITE" id="PS50110"/>
    </source>
</evidence>
<protein>
    <submittedName>
        <fullName evidence="4">Response regulator receiver modulated metal dependent phosphohydrolase</fullName>
    </submittedName>
</protein>
<keyword evidence="1 2" id="KW-0597">Phosphoprotein</keyword>
<keyword evidence="5" id="KW-1185">Reference proteome</keyword>
<dbReference type="Proteomes" id="UP000004699">
    <property type="component" value="Unassembled WGS sequence"/>
</dbReference>
<evidence type="ECO:0000313" key="5">
    <source>
        <dbReference type="Proteomes" id="UP000004699"/>
    </source>
</evidence>
<dbReference type="HOGENOM" id="CLU_000445_69_17_6"/>
<gene>
    <name evidence="4" type="ORF">NOR51B_1875</name>
</gene>
<dbReference type="InterPro" id="IPR011006">
    <property type="entry name" value="CheY-like_superfamily"/>
</dbReference>
<organism evidence="4 5">
    <name type="scientific">Luminiphilus syltensis NOR5-1B</name>
    <dbReference type="NCBI Taxonomy" id="565045"/>
    <lineage>
        <taxon>Bacteria</taxon>
        <taxon>Pseudomonadati</taxon>
        <taxon>Pseudomonadota</taxon>
        <taxon>Gammaproteobacteria</taxon>
        <taxon>Cellvibrionales</taxon>
        <taxon>Halieaceae</taxon>
        <taxon>Luminiphilus</taxon>
    </lineage>
</organism>
<evidence type="ECO:0000256" key="1">
    <source>
        <dbReference type="ARBA" id="ARBA00022553"/>
    </source>
</evidence>
<dbReference type="Pfam" id="PF00072">
    <property type="entry name" value="Response_reg"/>
    <property type="match status" value="1"/>
</dbReference>
<name>B8KTG5_9GAMM</name>
<reference evidence="5" key="1">
    <citation type="journal article" date="2013" name="BMC Microbiol.">
        <title>Taxonomy and evolution of bacteriochlorophyll a-containing members of the OM60/NOR5 clade of marine gammaproteobacteria: description of Luminiphilus syltensis gen. nov., sp. nov., reclassification of Haliea rubra as Pseudohaliea rubra gen. nov., comb. nov., and emendation of Chromatocurvus halotolerans.</title>
        <authorList>
            <person name="Spring S."/>
            <person name="Riedel T."/>
            <person name="Sproer C."/>
            <person name="Yan S."/>
            <person name="Harder J."/>
            <person name="Fuchs B.M."/>
        </authorList>
    </citation>
    <scope>NUCLEOTIDE SEQUENCE [LARGE SCALE GENOMIC DNA]</scope>
    <source>
        <strain evidence="5">NOR51-B</strain>
    </source>
</reference>
<dbReference type="GO" id="GO:0016787">
    <property type="term" value="F:hydrolase activity"/>
    <property type="evidence" value="ECO:0007669"/>
    <property type="project" value="UniProtKB-KW"/>
</dbReference>
<dbReference type="PANTHER" id="PTHR44591">
    <property type="entry name" value="STRESS RESPONSE REGULATOR PROTEIN 1"/>
    <property type="match status" value="1"/>
</dbReference>
<feature type="modified residue" description="4-aspartylphosphate" evidence="2">
    <location>
        <position position="56"/>
    </location>
</feature>
<dbReference type="EMBL" id="DS999411">
    <property type="protein sequence ID" value="EED35927.1"/>
    <property type="molecule type" value="Genomic_DNA"/>
</dbReference>
<dbReference type="AlphaFoldDB" id="B8KTG5"/>
<dbReference type="eggNOG" id="COG3437">
    <property type="taxonomic scope" value="Bacteria"/>
</dbReference>
<accession>B8KTG5</accession>
<dbReference type="STRING" id="565045.NOR51B_1875"/>
<proteinExistence type="predicted"/>
<dbReference type="InterPro" id="IPR001789">
    <property type="entry name" value="Sig_transdc_resp-reg_receiver"/>
</dbReference>
<dbReference type="GO" id="GO:0000160">
    <property type="term" value="P:phosphorelay signal transduction system"/>
    <property type="evidence" value="ECO:0007669"/>
    <property type="project" value="InterPro"/>
</dbReference>
<evidence type="ECO:0000256" key="2">
    <source>
        <dbReference type="PROSITE-ProRule" id="PRU00169"/>
    </source>
</evidence>
<evidence type="ECO:0000313" key="4">
    <source>
        <dbReference type="EMBL" id="EED35927.1"/>
    </source>
</evidence>
<dbReference type="PANTHER" id="PTHR44591:SF3">
    <property type="entry name" value="RESPONSE REGULATORY DOMAIN-CONTAINING PROTEIN"/>
    <property type="match status" value="1"/>
</dbReference>
<dbReference type="PROSITE" id="PS50110">
    <property type="entry name" value="RESPONSE_REGULATORY"/>
    <property type="match status" value="1"/>
</dbReference>
<dbReference type="SMART" id="SM00448">
    <property type="entry name" value="REC"/>
    <property type="match status" value="1"/>
</dbReference>
<dbReference type="SUPFAM" id="SSF52172">
    <property type="entry name" value="CheY-like"/>
    <property type="match status" value="1"/>
</dbReference>
<dbReference type="InterPro" id="IPR050595">
    <property type="entry name" value="Bact_response_regulator"/>
</dbReference>
<dbReference type="Gene3D" id="3.40.50.2300">
    <property type="match status" value="1"/>
</dbReference>